<dbReference type="InterPro" id="IPR029903">
    <property type="entry name" value="RmlD-like-bd"/>
</dbReference>
<keyword evidence="5" id="KW-1185">Reference proteome</keyword>
<dbReference type="InterPro" id="IPR005913">
    <property type="entry name" value="dTDP_dehydrorham_reduct"/>
</dbReference>
<comment type="caution">
    <text evidence="4">The sequence shown here is derived from an EMBL/GenBank/DDBJ whole genome shotgun (WGS) entry which is preliminary data.</text>
</comment>
<feature type="domain" description="RmlD-like substrate binding" evidence="3">
    <location>
        <begin position="1"/>
        <end position="242"/>
    </location>
</feature>
<dbReference type="CDD" id="cd05254">
    <property type="entry name" value="dTDP_HR_like_SDR_e"/>
    <property type="match status" value="1"/>
</dbReference>
<keyword evidence="2" id="KW-0521">NADP</keyword>
<evidence type="ECO:0000313" key="4">
    <source>
        <dbReference type="EMBL" id="MFB5191253.1"/>
    </source>
</evidence>
<comment type="similarity">
    <text evidence="1 2">Belongs to the dTDP-4-dehydrorhamnose reductase family.</text>
</comment>
<dbReference type="EC" id="1.1.1.133" evidence="2"/>
<dbReference type="Proteomes" id="UP001579974">
    <property type="component" value="Unassembled WGS sequence"/>
</dbReference>
<comment type="function">
    <text evidence="2">Catalyzes the reduction of dTDP-6-deoxy-L-lyxo-4-hexulose to yield dTDP-L-rhamnose.</text>
</comment>
<dbReference type="SUPFAM" id="SSF51735">
    <property type="entry name" value="NAD(P)-binding Rossmann-fold domains"/>
    <property type="match status" value="1"/>
</dbReference>
<organism evidence="4 5">
    <name type="scientific">Alicyclobacillus fastidiosus</name>
    <dbReference type="NCBI Taxonomy" id="392011"/>
    <lineage>
        <taxon>Bacteria</taxon>
        <taxon>Bacillati</taxon>
        <taxon>Bacillota</taxon>
        <taxon>Bacilli</taxon>
        <taxon>Bacillales</taxon>
        <taxon>Alicyclobacillaceae</taxon>
        <taxon>Alicyclobacillus</taxon>
    </lineage>
</organism>
<protein>
    <recommendedName>
        <fullName evidence="2">dTDP-4-dehydrorhamnose reductase</fullName>
        <ecNumber evidence="2">1.1.1.133</ecNumber>
    </recommendedName>
</protein>
<dbReference type="InterPro" id="IPR036291">
    <property type="entry name" value="NAD(P)-bd_dom_sf"/>
</dbReference>
<keyword evidence="2" id="KW-0560">Oxidoreductase</keyword>
<dbReference type="Pfam" id="PF04321">
    <property type="entry name" value="RmlD_sub_bind"/>
    <property type="match status" value="1"/>
</dbReference>
<name>A0ABV5AGD7_9BACL</name>
<accession>A0ABV5AGD7</accession>
<evidence type="ECO:0000313" key="5">
    <source>
        <dbReference type="Proteomes" id="UP001579974"/>
    </source>
</evidence>
<evidence type="ECO:0000259" key="3">
    <source>
        <dbReference type="Pfam" id="PF04321"/>
    </source>
</evidence>
<gene>
    <name evidence="4" type="ORF">KKP3000_000023</name>
</gene>
<dbReference type="Gene3D" id="3.40.50.720">
    <property type="entry name" value="NAD(P)-binding Rossmann-like Domain"/>
    <property type="match status" value="1"/>
</dbReference>
<dbReference type="PANTHER" id="PTHR10491:SF4">
    <property type="entry name" value="METHIONINE ADENOSYLTRANSFERASE 2 SUBUNIT BETA"/>
    <property type="match status" value="1"/>
</dbReference>
<reference evidence="4 5" key="1">
    <citation type="journal article" date="2024" name="Int. J. Mol. Sci.">
        <title>Exploration of Alicyclobacillus spp. Genome in Search of Antibiotic Resistance.</title>
        <authorList>
            <person name="Bucka-Kolendo J."/>
            <person name="Kiousi D.E."/>
            <person name="Dekowska A."/>
            <person name="Mikolajczuk-Szczyrba A."/>
            <person name="Karadedos D.M."/>
            <person name="Michael P."/>
            <person name="Galanis A."/>
            <person name="Sokolowska B."/>
        </authorList>
    </citation>
    <scope>NUCLEOTIDE SEQUENCE [LARGE SCALE GENOMIC DNA]</scope>
    <source>
        <strain evidence="4 5">KKP 3000</strain>
    </source>
</reference>
<comment type="pathway">
    <text evidence="2">Carbohydrate biosynthesis; dTDP-L-rhamnose biosynthesis.</text>
</comment>
<sequence length="280" mass="31918">MRLLIFGGAGMAGHVLHQYFREKPEHEVWVTERAGSLAPHKIVLDVRQPGDVESALKRVDPDVVINAVGLLNQTAEDHLKDAIYVNSLFPHMLADYGQQIGFKLVHISTDCVFSGRTGNYREDDRRDGDTAYARTKALGEVIDASNITIRTSIIGPEKKADGIGLFEWFSRQRGAVPGYRRVFWNGVTTLELARATEWILQHHLTGLVHLSAPEKVSKYDLLQLIQQVFQKRDVTLVPTDQYVSDKSLINTRSDFDFRVHTYRDMITEMKNWMEAHHSEY</sequence>
<proteinExistence type="inferred from homology"/>
<evidence type="ECO:0000256" key="1">
    <source>
        <dbReference type="ARBA" id="ARBA00010944"/>
    </source>
</evidence>
<dbReference type="RefSeq" id="WP_275473869.1">
    <property type="nucleotide sequence ID" value="NZ_CP162940.1"/>
</dbReference>
<dbReference type="EMBL" id="JBDXSU010000010">
    <property type="protein sequence ID" value="MFB5191253.1"/>
    <property type="molecule type" value="Genomic_DNA"/>
</dbReference>
<dbReference type="PANTHER" id="PTHR10491">
    <property type="entry name" value="DTDP-4-DEHYDRORHAMNOSE REDUCTASE"/>
    <property type="match status" value="1"/>
</dbReference>
<evidence type="ECO:0000256" key="2">
    <source>
        <dbReference type="RuleBase" id="RU364082"/>
    </source>
</evidence>